<feature type="transmembrane region" description="Helical" evidence="8">
    <location>
        <begin position="500"/>
        <end position="522"/>
    </location>
</feature>
<feature type="transmembrane region" description="Helical" evidence="8">
    <location>
        <begin position="95"/>
        <end position="120"/>
    </location>
</feature>
<feature type="transmembrane region" description="Helical" evidence="8">
    <location>
        <begin position="469"/>
        <end position="488"/>
    </location>
</feature>
<organism evidence="9 10">
    <name type="scientific">Actinocorallia libanotica</name>
    <dbReference type="NCBI Taxonomy" id="46162"/>
    <lineage>
        <taxon>Bacteria</taxon>
        <taxon>Bacillati</taxon>
        <taxon>Actinomycetota</taxon>
        <taxon>Actinomycetes</taxon>
        <taxon>Streptosporangiales</taxon>
        <taxon>Thermomonosporaceae</taxon>
        <taxon>Actinocorallia</taxon>
    </lineage>
</organism>
<dbReference type="PANTHER" id="PTHR47019:SF1">
    <property type="entry name" value="LIPID II FLIPPASE MURJ"/>
    <property type="match status" value="1"/>
</dbReference>
<feature type="transmembrane region" description="Helical" evidence="8">
    <location>
        <begin position="55"/>
        <end position="74"/>
    </location>
</feature>
<proteinExistence type="predicted"/>
<evidence type="ECO:0000256" key="3">
    <source>
        <dbReference type="ARBA" id="ARBA00022692"/>
    </source>
</evidence>
<dbReference type="Proteomes" id="UP001500665">
    <property type="component" value="Unassembled WGS sequence"/>
</dbReference>
<feature type="transmembrane region" description="Helical" evidence="8">
    <location>
        <begin position="377"/>
        <end position="396"/>
    </location>
</feature>
<evidence type="ECO:0000256" key="5">
    <source>
        <dbReference type="ARBA" id="ARBA00022984"/>
    </source>
</evidence>
<dbReference type="EMBL" id="BAAAHH010000001">
    <property type="protein sequence ID" value="GAA0935264.1"/>
    <property type="molecule type" value="Genomic_DNA"/>
</dbReference>
<comment type="caution">
    <text evidence="9">The sequence shown here is derived from an EMBL/GenBank/DDBJ whole genome shotgun (WGS) entry which is preliminary data.</text>
</comment>
<feature type="transmembrane region" description="Helical" evidence="8">
    <location>
        <begin position="408"/>
        <end position="426"/>
    </location>
</feature>
<sequence length="534" mass="55356">MRRLASGIAGAALLIAVLTVLSRLAGFGRTAVFSQTVGTSCLSDVYFTANQVPNIMFEIVAGGALASMVVPVLAGPAERGEGETVRRTASALLTWVLMLLVPLALLVALLAGPIMALLSWGGELGGCDPAAYRAIGARMLLVFAPQIVMYGLAVVLYGVLQSHRRFTGPALAPLLSSLVMIAAYLAYVPLMDGHDPDRLPEVPRDAELMLSVGTTVGVSAMVVVALAAGWPLKLRLRPALRFPDGVGRQVRVLAFAGLATVVAQQLTTLAILILKNQGTKAALSHYTYAWAIYLLPWAILVVPIATSAFQSLSARFQDADPADFDRIAASTTRAVVLVSCLGAALVAAVAVPVAWFFDPPRPGVEAQPEVLARALLAFAPGLLGYGLVAHLGRALYACDRGRESARAVVIGWVAVLVADVVLVRLVPEDWVVAAFGFGNAAGMTVAGALLLVALVRARGLAAVDGLPRAALGGLLGGSVGAAAGYSVARAFGVGDQMHNLLGAAAAALAAAIVFGVLAAFTARDDLREILARRR</sequence>
<evidence type="ECO:0000313" key="10">
    <source>
        <dbReference type="Proteomes" id="UP001500665"/>
    </source>
</evidence>
<evidence type="ECO:0000256" key="7">
    <source>
        <dbReference type="ARBA" id="ARBA00023136"/>
    </source>
</evidence>
<keyword evidence="3 8" id="KW-0812">Transmembrane</keyword>
<accession>A0ABN1Q063</accession>
<keyword evidence="10" id="KW-1185">Reference proteome</keyword>
<evidence type="ECO:0000256" key="8">
    <source>
        <dbReference type="SAM" id="Phobius"/>
    </source>
</evidence>
<dbReference type="Pfam" id="PF03023">
    <property type="entry name" value="MurJ"/>
    <property type="match status" value="1"/>
</dbReference>
<dbReference type="InterPro" id="IPR051050">
    <property type="entry name" value="Lipid_II_flippase_MurJ/MviN"/>
</dbReference>
<dbReference type="InterPro" id="IPR004268">
    <property type="entry name" value="MurJ"/>
</dbReference>
<evidence type="ECO:0000256" key="4">
    <source>
        <dbReference type="ARBA" id="ARBA00022960"/>
    </source>
</evidence>
<keyword evidence="6 8" id="KW-1133">Transmembrane helix</keyword>
<feature type="transmembrane region" description="Helical" evidence="8">
    <location>
        <begin position="334"/>
        <end position="357"/>
    </location>
</feature>
<dbReference type="RefSeq" id="WP_344235277.1">
    <property type="nucleotide sequence ID" value="NZ_BAAAHH010000001.1"/>
</dbReference>
<keyword evidence="7 8" id="KW-0472">Membrane</keyword>
<evidence type="ECO:0000313" key="9">
    <source>
        <dbReference type="EMBL" id="GAA0935264.1"/>
    </source>
</evidence>
<protein>
    <recommendedName>
        <fullName evidence="11">Peptidoglycan lipid II flippase</fullName>
    </recommendedName>
</protein>
<gene>
    <name evidence="9" type="ORF">GCM10009550_00210</name>
</gene>
<feature type="transmembrane region" description="Helical" evidence="8">
    <location>
        <begin position="171"/>
        <end position="188"/>
    </location>
</feature>
<feature type="transmembrane region" description="Helical" evidence="8">
    <location>
        <begin position="286"/>
        <end position="309"/>
    </location>
</feature>
<keyword evidence="2" id="KW-1003">Cell membrane</keyword>
<dbReference type="PANTHER" id="PTHR47019">
    <property type="entry name" value="LIPID II FLIPPASE MURJ"/>
    <property type="match status" value="1"/>
</dbReference>
<feature type="transmembrane region" description="Helical" evidence="8">
    <location>
        <begin position="140"/>
        <end position="159"/>
    </location>
</feature>
<feature type="transmembrane region" description="Helical" evidence="8">
    <location>
        <begin position="432"/>
        <end position="457"/>
    </location>
</feature>
<feature type="transmembrane region" description="Helical" evidence="8">
    <location>
        <begin position="208"/>
        <end position="232"/>
    </location>
</feature>
<reference evidence="9 10" key="1">
    <citation type="journal article" date="2019" name="Int. J. Syst. Evol. Microbiol.">
        <title>The Global Catalogue of Microorganisms (GCM) 10K type strain sequencing project: providing services to taxonomists for standard genome sequencing and annotation.</title>
        <authorList>
            <consortium name="The Broad Institute Genomics Platform"/>
            <consortium name="The Broad Institute Genome Sequencing Center for Infectious Disease"/>
            <person name="Wu L."/>
            <person name="Ma J."/>
        </authorList>
    </citation>
    <scope>NUCLEOTIDE SEQUENCE [LARGE SCALE GENOMIC DNA]</scope>
    <source>
        <strain evidence="9 10">JCM 10696</strain>
    </source>
</reference>
<feature type="transmembrane region" description="Helical" evidence="8">
    <location>
        <begin position="252"/>
        <end position="274"/>
    </location>
</feature>
<evidence type="ECO:0008006" key="11">
    <source>
        <dbReference type="Google" id="ProtNLM"/>
    </source>
</evidence>
<evidence type="ECO:0000256" key="2">
    <source>
        <dbReference type="ARBA" id="ARBA00022475"/>
    </source>
</evidence>
<evidence type="ECO:0000256" key="6">
    <source>
        <dbReference type="ARBA" id="ARBA00022989"/>
    </source>
</evidence>
<keyword evidence="5" id="KW-0573">Peptidoglycan synthesis</keyword>
<evidence type="ECO:0000256" key="1">
    <source>
        <dbReference type="ARBA" id="ARBA00004651"/>
    </source>
</evidence>
<comment type="subcellular location">
    <subcellularLocation>
        <location evidence="1">Cell membrane</location>
        <topology evidence="1">Multi-pass membrane protein</topology>
    </subcellularLocation>
</comment>
<keyword evidence="4" id="KW-0133">Cell shape</keyword>
<dbReference type="PRINTS" id="PR01806">
    <property type="entry name" value="VIRFACTRMVIN"/>
</dbReference>
<name>A0ABN1Q063_9ACTN</name>